<evidence type="ECO:0000313" key="1">
    <source>
        <dbReference type="EMBL" id="MBT1689524.1"/>
    </source>
</evidence>
<accession>A0AAP2GFJ9</accession>
<gene>
    <name evidence="1" type="ORF">KK078_23375</name>
</gene>
<keyword evidence="2" id="KW-1185">Reference proteome</keyword>
<dbReference type="Proteomes" id="UP001319180">
    <property type="component" value="Unassembled WGS sequence"/>
</dbReference>
<dbReference type="EMBL" id="JAHESC010000043">
    <property type="protein sequence ID" value="MBT1689524.1"/>
    <property type="molecule type" value="Genomic_DNA"/>
</dbReference>
<evidence type="ECO:0000313" key="2">
    <source>
        <dbReference type="Proteomes" id="UP001319180"/>
    </source>
</evidence>
<sequence length="90" mass="10018">MKTIYRRPVITLLAICFILVASSMLRAQTITSLDSTYLAYLTAFSKNARSLASEVWPGMTIGPFCIYRVNGPAYNTLSYTQLTLPTKFAV</sequence>
<name>A0AAP2GFJ9_9BACT</name>
<comment type="caution">
    <text evidence="1">The sequence shown here is derived from an EMBL/GenBank/DDBJ whole genome shotgun (WGS) entry which is preliminary data.</text>
</comment>
<proteinExistence type="predicted"/>
<organism evidence="1 2">
    <name type="scientific">Dawidia soli</name>
    <dbReference type="NCBI Taxonomy" id="2782352"/>
    <lineage>
        <taxon>Bacteria</taxon>
        <taxon>Pseudomonadati</taxon>
        <taxon>Bacteroidota</taxon>
        <taxon>Cytophagia</taxon>
        <taxon>Cytophagales</taxon>
        <taxon>Chryseotaleaceae</taxon>
        <taxon>Dawidia</taxon>
    </lineage>
</organism>
<dbReference type="RefSeq" id="WP_254092747.1">
    <property type="nucleotide sequence ID" value="NZ_JAHESC010000043.1"/>
</dbReference>
<protein>
    <submittedName>
        <fullName evidence="1">Uncharacterized protein</fullName>
    </submittedName>
</protein>
<dbReference type="AlphaFoldDB" id="A0AAP2GFJ9"/>
<reference evidence="1 2" key="1">
    <citation type="submission" date="2021-05" db="EMBL/GenBank/DDBJ databases">
        <title>A Polyphasic approach of four new species of the genus Ohtaekwangia: Ohtaekwangia histidinii sp. nov., Ohtaekwangia cretensis sp. nov., Ohtaekwangia indiensis sp. nov., Ohtaekwangia reichenbachii sp. nov. from diverse environment.</title>
        <authorList>
            <person name="Octaviana S."/>
        </authorList>
    </citation>
    <scope>NUCLEOTIDE SEQUENCE [LARGE SCALE GENOMIC DNA]</scope>
    <source>
        <strain evidence="1 2">PWU37</strain>
    </source>
</reference>